<accession>A0A2A2JFD4</accession>
<dbReference type="AlphaFoldDB" id="A0A2A2JFD4"/>
<dbReference type="Proteomes" id="UP000218231">
    <property type="component" value="Unassembled WGS sequence"/>
</dbReference>
<sequence length="100" mass="11758">MSEKLSYELIDCTSWGLVVDWRRSFQFCFTFAVRLLLGSISVSVTIELFDRFTTECERLVVLIREILISTVGHCELQRWFLEIVIVVVEISRRIEVDVRV</sequence>
<organism evidence="1 2">
    <name type="scientific">Diploscapter pachys</name>
    <dbReference type="NCBI Taxonomy" id="2018661"/>
    <lineage>
        <taxon>Eukaryota</taxon>
        <taxon>Metazoa</taxon>
        <taxon>Ecdysozoa</taxon>
        <taxon>Nematoda</taxon>
        <taxon>Chromadorea</taxon>
        <taxon>Rhabditida</taxon>
        <taxon>Rhabditina</taxon>
        <taxon>Rhabditomorpha</taxon>
        <taxon>Rhabditoidea</taxon>
        <taxon>Rhabditidae</taxon>
        <taxon>Diploscapter</taxon>
    </lineage>
</organism>
<proteinExistence type="predicted"/>
<evidence type="ECO:0000313" key="1">
    <source>
        <dbReference type="EMBL" id="PAV60488.1"/>
    </source>
</evidence>
<evidence type="ECO:0000313" key="2">
    <source>
        <dbReference type="Proteomes" id="UP000218231"/>
    </source>
</evidence>
<reference evidence="1 2" key="1">
    <citation type="journal article" date="2017" name="Curr. Biol.">
        <title>Genome architecture and evolution of a unichromosomal asexual nematode.</title>
        <authorList>
            <person name="Fradin H."/>
            <person name="Zegar C."/>
            <person name="Gutwein M."/>
            <person name="Lucas J."/>
            <person name="Kovtun M."/>
            <person name="Corcoran D."/>
            <person name="Baugh L.R."/>
            <person name="Kiontke K."/>
            <person name="Gunsalus K."/>
            <person name="Fitch D.H."/>
            <person name="Piano F."/>
        </authorList>
    </citation>
    <scope>NUCLEOTIDE SEQUENCE [LARGE SCALE GENOMIC DNA]</scope>
    <source>
        <strain evidence="1">PF1309</strain>
    </source>
</reference>
<protein>
    <submittedName>
        <fullName evidence="1">Uncharacterized protein</fullName>
    </submittedName>
</protein>
<name>A0A2A2JFD4_9BILA</name>
<keyword evidence="2" id="KW-1185">Reference proteome</keyword>
<comment type="caution">
    <text evidence="1">The sequence shown here is derived from an EMBL/GenBank/DDBJ whole genome shotgun (WGS) entry which is preliminary data.</text>
</comment>
<gene>
    <name evidence="1" type="ORF">WR25_10613</name>
</gene>
<dbReference type="EMBL" id="LIAE01010466">
    <property type="protein sequence ID" value="PAV60488.1"/>
    <property type="molecule type" value="Genomic_DNA"/>
</dbReference>